<comment type="catalytic activity">
    <reaction evidence="1">
        <text>5-amino-6-(5-phospho-D-ribosylamino)uracil + H2O = 5,6-diaminouracil + D-ribose 5-phosphate</text>
        <dbReference type="Rhea" id="RHEA:55020"/>
        <dbReference type="ChEBI" id="CHEBI:15377"/>
        <dbReference type="ChEBI" id="CHEBI:46252"/>
        <dbReference type="ChEBI" id="CHEBI:58453"/>
        <dbReference type="ChEBI" id="CHEBI:78346"/>
    </reaction>
</comment>
<dbReference type="SUPFAM" id="SSF143990">
    <property type="entry name" value="YbiA-like"/>
    <property type="match status" value="1"/>
</dbReference>
<sequence>MMTNDNNIMTYDTNWLIAQQPTPKFCFFWKPEISEDGSITESCLGQWWVAPFTVNGKTYLTAEHWMMAGKATLFGDTEIEKKILASPSPATVKALGRKVANFDPAKWDAAKREIVRQGNIYKFTQHPELKAFLLSTGKDVLVEASPLDRIWGIGLSATNENAAHPEKWRGQNLLGYALMEVRDVLK</sequence>
<protein>
    <submittedName>
        <fullName evidence="5">NADAR family protein</fullName>
    </submittedName>
</protein>
<proteinExistence type="predicted"/>
<dbReference type="STRING" id="1004.SAMN05661012_04616"/>
<dbReference type="InterPro" id="IPR012816">
    <property type="entry name" value="NADAR"/>
</dbReference>
<keyword evidence="7" id="KW-1185">Reference proteome</keyword>
<evidence type="ECO:0000256" key="2">
    <source>
        <dbReference type="ARBA" id="ARBA00000751"/>
    </source>
</evidence>
<accession>A0A1K1S2D4</accession>
<dbReference type="RefSeq" id="WP_245801826.1">
    <property type="nucleotide sequence ID" value="NZ_CP139972.1"/>
</dbReference>
<dbReference type="Pfam" id="PF08719">
    <property type="entry name" value="NADAR"/>
    <property type="match status" value="1"/>
</dbReference>
<evidence type="ECO:0000313" key="7">
    <source>
        <dbReference type="Proteomes" id="UP001326715"/>
    </source>
</evidence>
<organism evidence="4 6">
    <name type="scientific">Chitinophaga sancti</name>
    <dbReference type="NCBI Taxonomy" id="1004"/>
    <lineage>
        <taxon>Bacteria</taxon>
        <taxon>Pseudomonadati</taxon>
        <taxon>Bacteroidota</taxon>
        <taxon>Chitinophagia</taxon>
        <taxon>Chitinophagales</taxon>
        <taxon>Chitinophagaceae</taxon>
        <taxon>Chitinophaga</taxon>
    </lineage>
</organism>
<reference evidence="5 7" key="2">
    <citation type="submission" date="2023-11" db="EMBL/GenBank/DDBJ databases">
        <title>MicrobeMod: A computational toolkit for identifying prokaryotic methylation and restriction-modification with nanopore sequencing.</title>
        <authorList>
            <person name="Crits-Christoph A."/>
            <person name="Kang S.C."/>
            <person name="Lee H."/>
            <person name="Ostrov N."/>
        </authorList>
    </citation>
    <scope>NUCLEOTIDE SEQUENCE [LARGE SCALE GENOMIC DNA]</scope>
    <source>
        <strain evidence="5 7">ATCC 23090</strain>
    </source>
</reference>
<evidence type="ECO:0000256" key="1">
    <source>
        <dbReference type="ARBA" id="ARBA00000022"/>
    </source>
</evidence>
<dbReference type="InterPro" id="IPR037238">
    <property type="entry name" value="YbiA-like_sf"/>
</dbReference>
<feature type="domain" description="NADAR" evidence="3">
    <location>
        <begin position="27"/>
        <end position="185"/>
    </location>
</feature>
<dbReference type="Gene3D" id="1.10.357.40">
    <property type="entry name" value="YbiA-like"/>
    <property type="match status" value="1"/>
</dbReference>
<dbReference type="EMBL" id="CP140154">
    <property type="protein sequence ID" value="WQG88184.1"/>
    <property type="molecule type" value="Genomic_DNA"/>
</dbReference>
<evidence type="ECO:0000259" key="3">
    <source>
        <dbReference type="Pfam" id="PF08719"/>
    </source>
</evidence>
<dbReference type="NCBIfam" id="TIGR02464">
    <property type="entry name" value="ribofla_fusion"/>
    <property type="match status" value="1"/>
</dbReference>
<gene>
    <name evidence="4" type="ORF">SAMN05661012_04616</name>
    <name evidence="5" type="ORF">SR876_24970</name>
</gene>
<dbReference type="Proteomes" id="UP001326715">
    <property type="component" value="Chromosome"/>
</dbReference>
<dbReference type="CDD" id="cd15457">
    <property type="entry name" value="NADAR"/>
    <property type="match status" value="1"/>
</dbReference>
<dbReference type="EMBL" id="FPIZ01000016">
    <property type="protein sequence ID" value="SFW78260.1"/>
    <property type="molecule type" value="Genomic_DNA"/>
</dbReference>
<comment type="catalytic activity">
    <reaction evidence="2">
        <text>2,5-diamino-6-hydroxy-4-(5-phosphoribosylamino)-pyrimidine + H2O = 2,5,6-triamino-4-hydroxypyrimidine + D-ribose 5-phosphate</text>
        <dbReference type="Rhea" id="RHEA:23436"/>
        <dbReference type="ChEBI" id="CHEBI:15377"/>
        <dbReference type="ChEBI" id="CHEBI:58614"/>
        <dbReference type="ChEBI" id="CHEBI:78346"/>
        <dbReference type="ChEBI" id="CHEBI:137796"/>
    </reaction>
</comment>
<dbReference type="AlphaFoldDB" id="A0A1K1S2D4"/>
<evidence type="ECO:0000313" key="5">
    <source>
        <dbReference type="EMBL" id="WQG88184.1"/>
    </source>
</evidence>
<name>A0A1K1S2D4_9BACT</name>
<reference evidence="4 6" key="1">
    <citation type="submission" date="2016-11" db="EMBL/GenBank/DDBJ databases">
        <authorList>
            <person name="Jaros S."/>
            <person name="Januszkiewicz K."/>
            <person name="Wedrychowicz H."/>
        </authorList>
    </citation>
    <scope>NUCLEOTIDE SEQUENCE [LARGE SCALE GENOMIC DNA]</scope>
    <source>
        <strain evidence="4 6">DSM 784</strain>
    </source>
</reference>
<evidence type="ECO:0000313" key="4">
    <source>
        <dbReference type="EMBL" id="SFW78260.1"/>
    </source>
</evidence>
<dbReference type="Proteomes" id="UP000183788">
    <property type="component" value="Unassembled WGS sequence"/>
</dbReference>
<evidence type="ECO:0000313" key="6">
    <source>
        <dbReference type="Proteomes" id="UP000183788"/>
    </source>
</evidence>